<evidence type="ECO:0000256" key="2">
    <source>
        <dbReference type="SAM" id="Phobius"/>
    </source>
</evidence>
<gene>
    <name evidence="3" type="ORF">C2E21_3745</name>
</gene>
<proteinExistence type="predicted"/>
<dbReference type="Proteomes" id="UP000239899">
    <property type="component" value="Unassembled WGS sequence"/>
</dbReference>
<feature type="transmembrane region" description="Helical" evidence="2">
    <location>
        <begin position="303"/>
        <end position="323"/>
    </location>
</feature>
<keyword evidence="2" id="KW-1133">Transmembrane helix</keyword>
<reference evidence="3 4" key="1">
    <citation type="journal article" date="2018" name="Plant J.">
        <title>Genome sequences of Chlorella sorokiniana UTEX 1602 and Micractinium conductrix SAG 241.80: implications to maltose excretion by a green alga.</title>
        <authorList>
            <person name="Arriola M.B."/>
            <person name="Velmurugan N."/>
            <person name="Zhang Y."/>
            <person name="Plunkett M.H."/>
            <person name="Hondzo H."/>
            <person name="Barney B.M."/>
        </authorList>
    </citation>
    <scope>NUCLEOTIDE SEQUENCE [LARGE SCALE GENOMIC DNA]</scope>
    <source>
        <strain evidence="4">UTEX 1602</strain>
    </source>
</reference>
<dbReference type="OrthoDB" id="519086at2759"/>
<keyword evidence="2" id="KW-0472">Membrane</keyword>
<dbReference type="AlphaFoldDB" id="A0A2P6TV13"/>
<feature type="transmembrane region" description="Helical" evidence="2">
    <location>
        <begin position="123"/>
        <end position="140"/>
    </location>
</feature>
<evidence type="ECO:0000313" key="4">
    <source>
        <dbReference type="Proteomes" id="UP000239899"/>
    </source>
</evidence>
<feature type="region of interest" description="Disordered" evidence="1">
    <location>
        <begin position="1"/>
        <end position="34"/>
    </location>
</feature>
<organism evidence="3 4">
    <name type="scientific">Chlorella sorokiniana</name>
    <name type="common">Freshwater green alga</name>
    <dbReference type="NCBI Taxonomy" id="3076"/>
    <lineage>
        <taxon>Eukaryota</taxon>
        <taxon>Viridiplantae</taxon>
        <taxon>Chlorophyta</taxon>
        <taxon>core chlorophytes</taxon>
        <taxon>Trebouxiophyceae</taxon>
        <taxon>Chlorellales</taxon>
        <taxon>Chlorellaceae</taxon>
        <taxon>Chlorella clade</taxon>
        <taxon>Chlorella</taxon>
    </lineage>
</organism>
<dbReference type="EMBL" id="LHPG02000006">
    <property type="protein sequence ID" value="PRW57915.1"/>
    <property type="molecule type" value="Genomic_DNA"/>
</dbReference>
<feature type="transmembrane region" description="Helical" evidence="2">
    <location>
        <begin position="146"/>
        <end position="166"/>
    </location>
</feature>
<evidence type="ECO:0000256" key="1">
    <source>
        <dbReference type="SAM" id="MobiDB-lite"/>
    </source>
</evidence>
<keyword evidence="4" id="KW-1185">Reference proteome</keyword>
<sequence>MAAPPPRPSSYEYNRESTESYSKTVGGGASGAGSTEDERSSWGFAAVALAHAGIAIPLLFQPREAAKFLLGGTALPTNVEHDRLMGLLAAGLLSGATTAWALKGSAESHTLDSDTSERLQLGLVGLAGAALGVHVLHGGSLTNNGLTAGAAAAALTLAVPAGRMLATDRSRRRLGNRLKGVFDGVGRLFDFRHGFKLSSALYAVDGNLLLSVFHSLPQKTLGNLLGYVLKGDDSIFLWRNMLAVLRRAGPSCYSAVTYSLKEKADADALADHTSRTLNLGLLLSSLGHLVVLGPMANEGTGGKYLPVLVGTWATAFAASLVGLSSSTTAKRL</sequence>
<keyword evidence="2" id="KW-0812">Transmembrane</keyword>
<protein>
    <submittedName>
        <fullName evidence="3">Meiotic nuclear division 1</fullName>
    </submittedName>
</protein>
<name>A0A2P6TV13_CHLSO</name>
<evidence type="ECO:0000313" key="3">
    <source>
        <dbReference type="EMBL" id="PRW57915.1"/>
    </source>
</evidence>
<accession>A0A2P6TV13</accession>
<feature type="transmembrane region" description="Helical" evidence="2">
    <location>
        <begin position="42"/>
        <end position="60"/>
    </location>
</feature>
<comment type="caution">
    <text evidence="3">The sequence shown here is derived from an EMBL/GenBank/DDBJ whole genome shotgun (WGS) entry which is preliminary data.</text>
</comment>
<feature type="transmembrane region" description="Helical" evidence="2">
    <location>
        <begin position="279"/>
        <end position="297"/>
    </location>
</feature>